<gene>
    <name evidence="1" type="ORF">GALL_194700</name>
</gene>
<name>A0A1J5S2W9_9ZZZZ</name>
<evidence type="ECO:0000313" key="1">
    <source>
        <dbReference type="EMBL" id="OIQ98495.1"/>
    </source>
</evidence>
<proteinExistence type="predicted"/>
<comment type="caution">
    <text evidence="1">The sequence shown here is derived from an EMBL/GenBank/DDBJ whole genome shotgun (WGS) entry which is preliminary data.</text>
</comment>
<reference evidence="1" key="1">
    <citation type="submission" date="2016-10" db="EMBL/GenBank/DDBJ databases">
        <title>Sequence of Gallionella enrichment culture.</title>
        <authorList>
            <person name="Poehlein A."/>
            <person name="Muehling M."/>
            <person name="Daniel R."/>
        </authorList>
    </citation>
    <scope>NUCLEOTIDE SEQUENCE</scope>
</reference>
<dbReference type="AlphaFoldDB" id="A0A1J5S2W9"/>
<accession>A0A1J5S2W9</accession>
<sequence>MTLTWMVCSATLLLLYTFTARVSHKVAERRLACWSERPRPHNEVPGCFNGATLWRGLDVIAQKQQSNELSHQRHQSMLYWLTVVGAPVTLPQKKNVEMQ</sequence>
<organism evidence="1">
    <name type="scientific">mine drainage metagenome</name>
    <dbReference type="NCBI Taxonomy" id="410659"/>
    <lineage>
        <taxon>unclassified sequences</taxon>
        <taxon>metagenomes</taxon>
        <taxon>ecological metagenomes</taxon>
    </lineage>
</organism>
<dbReference type="EMBL" id="MLJW01000118">
    <property type="protein sequence ID" value="OIQ98495.1"/>
    <property type="molecule type" value="Genomic_DNA"/>
</dbReference>
<protein>
    <submittedName>
        <fullName evidence="1">Uncharacterized protein</fullName>
    </submittedName>
</protein>